<feature type="non-terminal residue" evidence="1">
    <location>
        <position position="1"/>
    </location>
</feature>
<reference evidence="1" key="1">
    <citation type="submission" date="2018-05" db="EMBL/GenBank/DDBJ databases">
        <authorList>
            <person name="Lanie J.A."/>
            <person name="Ng W.-L."/>
            <person name="Kazmierczak K.M."/>
            <person name="Andrzejewski T.M."/>
            <person name="Davidsen T.M."/>
            <person name="Wayne K.J."/>
            <person name="Tettelin H."/>
            <person name="Glass J.I."/>
            <person name="Rusch D."/>
            <person name="Podicherti R."/>
            <person name="Tsui H.-C.T."/>
            <person name="Winkler M.E."/>
        </authorList>
    </citation>
    <scope>NUCLEOTIDE SEQUENCE</scope>
</reference>
<dbReference type="AlphaFoldDB" id="A0A382TCQ6"/>
<proteinExistence type="predicted"/>
<feature type="non-terminal residue" evidence="1">
    <location>
        <position position="302"/>
    </location>
</feature>
<protein>
    <recommendedName>
        <fullName evidence="2">Photosynthesis system II assembly factor Ycf48/Hcf136-like domain-containing protein</fullName>
    </recommendedName>
</protein>
<sequence>WESPETNEYEGKDDLIGISYGKGKFIIVGKVGKILTSDDAQNWSVNDSFRGTRLNNVKFVNNSFIIVGDKGTILTSENGEKWSKHKIKKSMNNYYGVAYGKEKYVVVGSQGEIISSQDLKDWKTLETNKDFRYKDIIFDGNIFFAIGTKGKIKVSSDSKKWADFSFHNINSISANENLIVMVGNSGAAYTSKNGRKWHAKYIDTIENLNKVVAKKEGFAAVGTSGTIAVSKDSNKWTVTQLKWDGKGSGTTLNVFLKKTNLKGVDFSDGKYFAVGTKGLVLASEDGKTWGKISLDTDRNFHD</sequence>
<dbReference type="InterPro" id="IPR036278">
    <property type="entry name" value="Sialidase_sf"/>
</dbReference>
<dbReference type="EMBL" id="UINC01135638">
    <property type="protein sequence ID" value="SVD19910.1"/>
    <property type="molecule type" value="Genomic_DNA"/>
</dbReference>
<evidence type="ECO:0000313" key="1">
    <source>
        <dbReference type="EMBL" id="SVD19910.1"/>
    </source>
</evidence>
<gene>
    <name evidence="1" type="ORF">METZ01_LOCUS372764</name>
</gene>
<organism evidence="1">
    <name type="scientific">marine metagenome</name>
    <dbReference type="NCBI Taxonomy" id="408172"/>
    <lineage>
        <taxon>unclassified sequences</taxon>
        <taxon>metagenomes</taxon>
        <taxon>ecological metagenomes</taxon>
    </lineage>
</organism>
<name>A0A382TCQ6_9ZZZZ</name>
<evidence type="ECO:0008006" key="2">
    <source>
        <dbReference type="Google" id="ProtNLM"/>
    </source>
</evidence>
<dbReference type="SUPFAM" id="SSF50939">
    <property type="entry name" value="Sialidases"/>
    <property type="match status" value="1"/>
</dbReference>
<accession>A0A382TCQ6</accession>